<organism evidence="1">
    <name type="scientific">uncultured Caudovirales phage</name>
    <dbReference type="NCBI Taxonomy" id="2100421"/>
    <lineage>
        <taxon>Viruses</taxon>
        <taxon>Duplodnaviria</taxon>
        <taxon>Heunggongvirae</taxon>
        <taxon>Uroviricota</taxon>
        <taxon>Caudoviricetes</taxon>
        <taxon>Peduoviridae</taxon>
        <taxon>Maltschvirus</taxon>
        <taxon>Maltschvirus maltsch</taxon>
    </lineage>
</organism>
<proteinExistence type="predicted"/>
<gene>
    <name evidence="1" type="ORF">UFOVP858_84</name>
</gene>
<evidence type="ECO:0000313" key="1">
    <source>
        <dbReference type="EMBL" id="CAB4167960.1"/>
    </source>
</evidence>
<sequence length="90" mass="10114">MAQIDTSSVMLADTMIGPDDTISIAMVMEWDTMTKHHRITVWDTVTMNDSTRIVSDGRYVNGRVPVKSFIDAMPLMIEEVIVLNKLMGPK</sequence>
<name>A0A6J5P7S4_9CAUD</name>
<protein>
    <submittedName>
        <fullName evidence="1">Uncharacterized protein</fullName>
    </submittedName>
</protein>
<reference evidence="1" key="1">
    <citation type="submission" date="2020-04" db="EMBL/GenBank/DDBJ databases">
        <authorList>
            <person name="Chiriac C."/>
            <person name="Salcher M."/>
            <person name="Ghai R."/>
            <person name="Kavagutti S V."/>
        </authorList>
    </citation>
    <scope>NUCLEOTIDE SEQUENCE</scope>
</reference>
<accession>A0A6J5P7S4</accession>
<dbReference type="EMBL" id="LR796806">
    <property type="protein sequence ID" value="CAB4167960.1"/>
    <property type="molecule type" value="Genomic_DNA"/>
</dbReference>